<evidence type="ECO:0000313" key="2">
    <source>
        <dbReference type="Proteomes" id="UP000032142"/>
    </source>
</evidence>
<dbReference type="GO" id="GO:0004497">
    <property type="term" value="F:monooxygenase activity"/>
    <property type="evidence" value="ECO:0007669"/>
    <property type="project" value="UniProtKB-KW"/>
</dbReference>
<name>A0A0B0MEM6_GOSAR</name>
<comment type="caution">
    <text evidence="1">The sequence shown here is derived from an EMBL/GenBank/DDBJ whole genome shotgun (WGS) entry which is preliminary data.</text>
</comment>
<protein>
    <submittedName>
        <fullName evidence="1">Phenylalanine N-monooxygenase-like protein</fullName>
    </submittedName>
</protein>
<proteinExistence type="predicted"/>
<keyword evidence="1" id="KW-0503">Monooxygenase</keyword>
<reference evidence="2" key="1">
    <citation type="submission" date="2014-09" db="EMBL/GenBank/DDBJ databases">
        <authorList>
            <person name="Mudge J."/>
            <person name="Ramaraj T."/>
            <person name="Lindquist I.E."/>
            <person name="Bharti A.K."/>
            <person name="Sundararajan A."/>
            <person name="Cameron C.T."/>
            <person name="Woodward J.E."/>
            <person name="May G.D."/>
            <person name="Brubaker C."/>
            <person name="Broadhvest J."/>
            <person name="Wilkins T.A."/>
        </authorList>
    </citation>
    <scope>NUCLEOTIDE SEQUENCE</scope>
    <source>
        <strain evidence="2">cv. AKA8401</strain>
    </source>
</reference>
<dbReference type="EMBL" id="JRRC01005057">
    <property type="protein sequence ID" value="KHF97365.1"/>
    <property type="molecule type" value="Genomic_DNA"/>
</dbReference>
<gene>
    <name evidence="1" type="ORF">F383_36682</name>
</gene>
<accession>A0A0B0MEM6</accession>
<dbReference type="AlphaFoldDB" id="A0A0B0MEM6"/>
<evidence type="ECO:0000313" key="1">
    <source>
        <dbReference type="EMBL" id="KHF97365.1"/>
    </source>
</evidence>
<keyword evidence="2" id="KW-1185">Reference proteome</keyword>
<organism evidence="1 2">
    <name type="scientific">Gossypium arboreum</name>
    <name type="common">Tree cotton</name>
    <name type="synonym">Gossypium nanking</name>
    <dbReference type="NCBI Taxonomy" id="29729"/>
    <lineage>
        <taxon>Eukaryota</taxon>
        <taxon>Viridiplantae</taxon>
        <taxon>Streptophyta</taxon>
        <taxon>Embryophyta</taxon>
        <taxon>Tracheophyta</taxon>
        <taxon>Spermatophyta</taxon>
        <taxon>Magnoliopsida</taxon>
        <taxon>eudicotyledons</taxon>
        <taxon>Gunneridae</taxon>
        <taxon>Pentapetalae</taxon>
        <taxon>rosids</taxon>
        <taxon>malvids</taxon>
        <taxon>Malvales</taxon>
        <taxon>Malvaceae</taxon>
        <taxon>Malvoideae</taxon>
        <taxon>Gossypium</taxon>
    </lineage>
</organism>
<keyword evidence="1" id="KW-0560">Oxidoreductase</keyword>
<dbReference type="Proteomes" id="UP000032142">
    <property type="component" value="Unassembled WGS sequence"/>
</dbReference>
<sequence length="45" mass="5019">MPQSPQDWPFPNRIKLGLDRGSPMCKEVHAMLEPVNTTRACGIPV</sequence>